<evidence type="ECO:0000256" key="12">
    <source>
        <dbReference type="ARBA" id="ARBA00023303"/>
    </source>
</evidence>
<evidence type="ECO:0000256" key="11">
    <source>
        <dbReference type="ARBA" id="ARBA00023201"/>
    </source>
</evidence>
<evidence type="ECO:0000256" key="8">
    <source>
        <dbReference type="ARBA" id="ARBA00023065"/>
    </source>
</evidence>
<evidence type="ECO:0000256" key="1">
    <source>
        <dbReference type="ARBA" id="ARBA00004141"/>
    </source>
</evidence>
<dbReference type="AlphaFoldDB" id="A0A914X3Y8"/>
<proteinExistence type="inferred from homology"/>
<evidence type="ECO:0000256" key="2">
    <source>
        <dbReference type="ARBA" id="ARBA00007193"/>
    </source>
</evidence>
<accession>A0A914X3Y8</accession>
<dbReference type="WBParaSite" id="PSAMB.scaffold624size45368.g7804.t1">
    <property type="protein sequence ID" value="PSAMB.scaffold624size45368.g7804.t1"/>
    <property type="gene ID" value="PSAMB.scaffold624size45368.g7804"/>
</dbReference>
<evidence type="ECO:0000256" key="14">
    <source>
        <dbReference type="SAM" id="Phobius"/>
    </source>
</evidence>
<dbReference type="PRINTS" id="PR01078">
    <property type="entry name" value="AMINACHANNEL"/>
</dbReference>
<evidence type="ECO:0000313" key="16">
    <source>
        <dbReference type="WBParaSite" id="PSAMB.scaffold624size45368.g7804.t1"/>
    </source>
</evidence>
<feature type="transmembrane region" description="Helical" evidence="14">
    <location>
        <begin position="37"/>
        <end position="58"/>
    </location>
</feature>
<dbReference type="InterPro" id="IPR001873">
    <property type="entry name" value="ENaC"/>
</dbReference>
<dbReference type="Pfam" id="PF00858">
    <property type="entry name" value="ASC"/>
    <property type="match status" value="1"/>
</dbReference>
<keyword evidence="15" id="KW-1185">Reference proteome</keyword>
<keyword evidence="5 13" id="KW-0812">Transmembrane</keyword>
<dbReference type="GO" id="GO:0005886">
    <property type="term" value="C:plasma membrane"/>
    <property type="evidence" value="ECO:0007669"/>
    <property type="project" value="TreeGrafter"/>
</dbReference>
<evidence type="ECO:0000256" key="3">
    <source>
        <dbReference type="ARBA" id="ARBA00022448"/>
    </source>
</evidence>
<keyword evidence="7" id="KW-0915">Sodium</keyword>
<keyword evidence="9 14" id="KW-0472">Membrane</keyword>
<keyword evidence="8 13" id="KW-0406">Ion transport</keyword>
<comment type="similarity">
    <text evidence="2 13">Belongs to the amiloride-sensitive sodium channel (TC 1.A.6) family.</text>
</comment>
<comment type="subcellular location">
    <subcellularLocation>
        <location evidence="1">Membrane</location>
        <topology evidence="1">Multi-pass membrane protein</topology>
    </subcellularLocation>
</comment>
<keyword evidence="3 13" id="KW-0813">Transport</keyword>
<keyword evidence="11 13" id="KW-0739">Sodium transport</keyword>
<evidence type="ECO:0000313" key="15">
    <source>
        <dbReference type="Proteomes" id="UP000887566"/>
    </source>
</evidence>
<sequence length="192" mass="21694">MGKLGKGITNILRDYSGWTGTHGVPHIGMAQNMCLRVFWSIVFVFSFGMFIWQMSVLFKKYYSYEVNVETELKFSERVFPAVTTCHLNPWKASEVEGTPIEVLIEKYKNALTGVSDSELTEWGFQGLSNPEIQKRAMRWSTILGAELNLGATPFIVDNITVGYNYSAAYNYSDLVMNCAYNTEGCNISYVLV</sequence>
<organism evidence="15 16">
    <name type="scientific">Plectus sambesii</name>
    <dbReference type="NCBI Taxonomy" id="2011161"/>
    <lineage>
        <taxon>Eukaryota</taxon>
        <taxon>Metazoa</taxon>
        <taxon>Ecdysozoa</taxon>
        <taxon>Nematoda</taxon>
        <taxon>Chromadorea</taxon>
        <taxon>Plectida</taxon>
        <taxon>Plectina</taxon>
        <taxon>Plectoidea</taxon>
        <taxon>Plectidae</taxon>
        <taxon>Plectus</taxon>
    </lineage>
</organism>
<evidence type="ECO:0000256" key="9">
    <source>
        <dbReference type="ARBA" id="ARBA00023136"/>
    </source>
</evidence>
<evidence type="ECO:0000256" key="4">
    <source>
        <dbReference type="ARBA" id="ARBA00022461"/>
    </source>
</evidence>
<evidence type="ECO:0000256" key="5">
    <source>
        <dbReference type="ARBA" id="ARBA00022692"/>
    </source>
</evidence>
<dbReference type="PANTHER" id="PTHR11690:SF153">
    <property type="entry name" value="AMILORIDE-SENSITIVE SODIUM CHANNEL"/>
    <property type="match status" value="1"/>
</dbReference>
<evidence type="ECO:0000256" key="7">
    <source>
        <dbReference type="ARBA" id="ARBA00023053"/>
    </source>
</evidence>
<evidence type="ECO:0000256" key="13">
    <source>
        <dbReference type="RuleBase" id="RU000679"/>
    </source>
</evidence>
<evidence type="ECO:0000256" key="6">
    <source>
        <dbReference type="ARBA" id="ARBA00022989"/>
    </source>
</evidence>
<keyword evidence="12 13" id="KW-0407">Ion channel</keyword>
<dbReference type="Proteomes" id="UP000887566">
    <property type="component" value="Unplaced"/>
</dbReference>
<keyword evidence="10" id="KW-0325">Glycoprotein</keyword>
<protein>
    <submittedName>
        <fullName evidence="16">Uncharacterized protein</fullName>
    </submittedName>
</protein>
<name>A0A914X3Y8_9BILA</name>
<evidence type="ECO:0000256" key="10">
    <source>
        <dbReference type="ARBA" id="ARBA00023180"/>
    </source>
</evidence>
<reference evidence="16" key="1">
    <citation type="submission" date="2022-11" db="UniProtKB">
        <authorList>
            <consortium name="WormBaseParasite"/>
        </authorList>
    </citation>
    <scope>IDENTIFICATION</scope>
</reference>
<keyword evidence="4 13" id="KW-0894">Sodium channel</keyword>
<dbReference type="GO" id="GO:0015280">
    <property type="term" value="F:ligand-gated sodium channel activity"/>
    <property type="evidence" value="ECO:0007669"/>
    <property type="project" value="TreeGrafter"/>
</dbReference>
<keyword evidence="6 14" id="KW-1133">Transmembrane helix</keyword>
<dbReference type="PANTHER" id="PTHR11690">
    <property type="entry name" value="AMILORIDE-SENSITIVE SODIUM CHANNEL-RELATED"/>
    <property type="match status" value="1"/>
</dbReference>